<proteinExistence type="predicted"/>
<reference evidence="4 5" key="1">
    <citation type="journal article" date="2024" name="Science">
        <title>Giant polyketide synthase enzymes in the biosynthesis of giant marine polyether toxins.</title>
        <authorList>
            <person name="Fallon T.R."/>
            <person name="Shende V.V."/>
            <person name="Wierzbicki I.H."/>
            <person name="Pendleton A.L."/>
            <person name="Watervoot N.F."/>
            <person name="Auber R.P."/>
            <person name="Gonzalez D.J."/>
            <person name="Wisecaver J.H."/>
            <person name="Moore B.S."/>
        </authorList>
    </citation>
    <scope>NUCLEOTIDE SEQUENCE [LARGE SCALE GENOMIC DNA]</scope>
    <source>
        <strain evidence="4 5">12B1</strain>
    </source>
</reference>
<dbReference type="GO" id="GO:0005096">
    <property type="term" value="F:GTPase activator activity"/>
    <property type="evidence" value="ECO:0007669"/>
    <property type="project" value="UniProtKB-KW"/>
</dbReference>
<dbReference type="SMART" id="SM00368">
    <property type="entry name" value="LRR_RI"/>
    <property type="match status" value="6"/>
</dbReference>
<keyword evidence="2" id="KW-0433">Leucine-rich repeat</keyword>
<gene>
    <name evidence="4" type="ORF">AB1Y20_002890</name>
</gene>
<dbReference type="GO" id="GO:0031267">
    <property type="term" value="F:small GTPase binding"/>
    <property type="evidence" value="ECO:0007669"/>
    <property type="project" value="TreeGrafter"/>
</dbReference>
<dbReference type="GO" id="GO:0005634">
    <property type="term" value="C:nucleus"/>
    <property type="evidence" value="ECO:0007669"/>
    <property type="project" value="TreeGrafter"/>
</dbReference>
<comment type="caution">
    <text evidence="4">The sequence shown here is derived from an EMBL/GenBank/DDBJ whole genome shotgun (WGS) entry which is preliminary data.</text>
</comment>
<dbReference type="InterPro" id="IPR032675">
    <property type="entry name" value="LRR_dom_sf"/>
</dbReference>
<keyword evidence="5" id="KW-1185">Reference proteome</keyword>
<evidence type="ECO:0000313" key="4">
    <source>
        <dbReference type="EMBL" id="KAL1518602.1"/>
    </source>
</evidence>
<evidence type="ECO:0000256" key="3">
    <source>
        <dbReference type="ARBA" id="ARBA00022737"/>
    </source>
</evidence>
<evidence type="ECO:0000313" key="5">
    <source>
        <dbReference type="Proteomes" id="UP001515480"/>
    </source>
</evidence>
<dbReference type="GO" id="GO:0006913">
    <property type="term" value="P:nucleocytoplasmic transport"/>
    <property type="evidence" value="ECO:0007669"/>
    <property type="project" value="TreeGrafter"/>
</dbReference>
<dbReference type="PANTHER" id="PTHR24113:SF12">
    <property type="entry name" value="RAN GTPASE-ACTIVATING PROTEIN 1"/>
    <property type="match status" value="1"/>
</dbReference>
<dbReference type="Proteomes" id="UP001515480">
    <property type="component" value="Unassembled WGS sequence"/>
</dbReference>
<accession>A0AB34JCX6</accession>
<organism evidence="4 5">
    <name type="scientific">Prymnesium parvum</name>
    <name type="common">Toxic golden alga</name>
    <dbReference type="NCBI Taxonomy" id="97485"/>
    <lineage>
        <taxon>Eukaryota</taxon>
        <taxon>Haptista</taxon>
        <taxon>Haptophyta</taxon>
        <taxon>Prymnesiophyceae</taxon>
        <taxon>Prymnesiales</taxon>
        <taxon>Prymnesiaceae</taxon>
        <taxon>Prymnesium</taxon>
    </lineage>
</organism>
<keyword evidence="3" id="KW-0677">Repeat</keyword>
<dbReference type="SUPFAM" id="SSF52047">
    <property type="entry name" value="RNI-like"/>
    <property type="match status" value="1"/>
</dbReference>
<dbReference type="PANTHER" id="PTHR24113">
    <property type="entry name" value="RAN GTPASE-ACTIVATING PROTEIN 1"/>
    <property type="match status" value="1"/>
</dbReference>
<keyword evidence="1" id="KW-0343">GTPase activation</keyword>
<dbReference type="Gene3D" id="3.80.10.10">
    <property type="entry name" value="Ribonuclease Inhibitor"/>
    <property type="match status" value="1"/>
</dbReference>
<name>A0AB34JCX6_PRYPA</name>
<dbReference type="InterPro" id="IPR001611">
    <property type="entry name" value="Leu-rich_rpt"/>
</dbReference>
<evidence type="ECO:0000256" key="2">
    <source>
        <dbReference type="ARBA" id="ARBA00022614"/>
    </source>
</evidence>
<dbReference type="EMBL" id="JBGBPQ010000010">
    <property type="protein sequence ID" value="KAL1518602.1"/>
    <property type="molecule type" value="Genomic_DNA"/>
</dbReference>
<dbReference type="InterPro" id="IPR027038">
    <property type="entry name" value="RanGap"/>
</dbReference>
<protein>
    <submittedName>
        <fullName evidence="4">Uncharacterized protein</fullName>
    </submittedName>
</protein>
<dbReference type="GO" id="GO:0005829">
    <property type="term" value="C:cytosol"/>
    <property type="evidence" value="ECO:0007669"/>
    <property type="project" value="TreeGrafter"/>
</dbReference>
<dbReference type="Pfam" id="PF13516">
    <property type="entry name" value="LRR_6"/>
    <property type="match status" value="1"/>
</dbReference>
<dbReference type="AlphaFoldDB" id="A0AB34JCX6"/>
<dbReference type="GO" id="GO:0048471">
    <property type="term" value="C:perinuclear region of cytoplasm"/>
    <property type="evidence" value="ECO:0007669"/>
    <property type="project" value="TreeGrafter"/>
</dbReference>
<sequence>MQVPLGTSLFLTDPLDASQAARVASAAGDQLEHLDLQRASPSDTSLHCLSAAVVPRSLPSLLTLVLSRGSISDDGVAWLTAALHVGTCPRLRALDLHRNRIRGRGLAQLARLLGEVRTLELSENAITDESAAEMAAAIAAGGMPALETLGLHSNEVGDRGVRGIVRAGEEGALRDLRELVLWNNQVDQAVHELAEAIEKGRFPSLKELYLEGNRFGSAGKAAILGVTTTSVLTPKVHTHWSCHR</sequence>
<evidence type="ECO:0000256" key="1">
    <source>
        <dbReference type="ARBA" id="ARBA00022468"/>
    </source>
</evidence>